<proteinExistence type="predicted"/>
<organism evidence="3 4">
    <name type="scientific">Absidia repens</name>
    <dbReference type="NCBI Taxonomy" id="90262"/>
    <lineage>
        <taxon>Eukaryota</taxon>
        <taxon>Fungi</taxon>
        <taxon>Fungi incertae sedis</taxon>
        <taxon>Mucoromycota</taxon>
        <taxon>Mucoromycotina</taxon>
        <taxon>Mucoromycetes</taxon>
        <taxon>Mucorales</taxon>
        <taxon>Cunninghamellaceae</taxon>
        <taxon>Absidia</taxon>
    </lineage>
</organism>
<dbReference type="GO" id="GO:0032153">
    <property type="term" value="C:cell division site"/>
    <property type="evidence" value="ECO:0007669"/>
    <property type="project" value="TreeGrafter"/>
</dbReference>
<feature type="compositionally biased region" description="Low complexity" evidence="2">
    <location>
        <begin position="119"/>
        <end position="139"/>
    </location>
</feature>
<evidence type="ECO:0000256" key="1">
    <source>
        <dbReference type="PROSITE-ProRule" id="PRU00339"/>
    </source>
</evidence>
<dbReference type="AlphaFoldDB" id="A0A1X2IHG9"/>
<dbReference type="Proteomes" id="UP000193560">
    <property type="component" value="Unassembled WGS sequence"/>
</dbReference>
<gene>
    <name evidence="3" type="ORF">BCR42DRAFT_415334</name>
</gene>
<dbReference type="SUPFAM" id="SSF81901">
    <property type="entry name" value="HCP-like"/>
    <property type="match status" value="1"/>
</dbReference>
<dbReference type="InterPro" id="IPR052945">
    <property type="entry name" value="Mitotic_Regulator"/>
</dbReference>
<evidence type="ECO:0000313" key="3">
    <source>
        <dbReference type="EMBL" id="ORZ16565.1"/>
    </source>
</evidence>
<dbReference type="EMBL" id="MCGE01000011">
    <property type="protein sequence ID" value="ORZ16565.1"/>
    <property type="molecule type" value="Genomic_DNA"/>
</dbReference>
<feature type="repeat" description="TPR" evidence="1">
    <location>
        <begin position="161"/>
        <end position="194"/>
    </location>
</feature>
<dbReference type="OrthoDB" id="2148946at2759"/>
<dbReference type="PANTHER" id="PTHR43628:SF1">
    <property type="entry name" value="CHITIN SYNTHASE REGULATORY FACTOR 2-RELATED"/>
    <property type="match status" value="1"/>
</dbReference>
<evidence type="ECO:0000313" key="4">
    <source>
        <dbReference type="Proteomes" id="UP000193560"/>
    </source>
</evidence>
<evidence type="ECO:0000256" key="2">
    <source>
        <dbReference type="SAM" id="MobiDB-lite"/>
    </source>
</evidence>
<accession>A0A1X2IHG9</accession>
<dbReference type="PANTHER" id="PTHR43628">
    <property type="entry name" value="ACTIVATOR OF C KINASE PROTEIN 1-RELATED"/>
    <property type="match status" value="1"/>
</dbReference>
<feature type="region of interest" description="Disordered" evidence="2">
    <location>
        <begin position="95"/>
        <end position="160"/>
    </location>
</feature>
<comment type="caution">
    <text evidence="3">The sequence shown here is derived from an EMBL/GenBank/DDBJ whole genome shotgun (WGS) entry which is preliminary data.</text>
</comment>
<dbReference type="Pfam" id="PF08238">
    <property type="entry name" value="Sel1"/>
    <property type="match status" value="2"/>
</dbReference>
<dbReference type="InterPro" id="IPR019734">
    <property type="entry name" value="TPR_rpt"/>
</dbReference>
<keyword evidence="1" id="KW-0802">TPR repeat</keyword>
<dbReference type="PROSITE" id="PS50005">
    <property type="entry name" value="TPR"/>
    <property type="match status" value="1"/>
</dbReference>
<keyword evidence="4" id="KW-1185">Reference proteome</keyword>
<evidence type="ECO:0008006" key="5">
    <source>
        <dbReference type="Google" id="ProtNLM"/>
    </source>
</evidence>
<sequence>MEGMSRETYIEANVSTIRTSYVKPSGSFNPSIQMPTSPIGDFFNDQDDMEIDSDTRSLDTPAPVKFVRQDSVRMRHAAPIAAPSTAVIEKLQPLSHSSHHHYTGPSAPASPPSTQYKTQSIAQSPHSPSQPSPQLQQSSATHSYYEKSPQQKQEGVPQNPVEAMVQSGIRYHESGQLEKATDYFRQAATRDSPMGMFLYGVSLRHGWGCKRSEHLAFQYLQKAAEHAVLDLNSLSSTVNTSASKGELIMAIYEMGVSFRHGWGVGLMI</sequence>
<dbReference type="InterPro" id="IPR011990">
    <property type="entry name" value="TPR-like_helical_dom_sf"/>
</dbReference>
<dbReference type="SMART" id="SM00671">
    <property type="entry name" value="SEL1"/>
    <property type="match status" value="2"/>
</dbReference>
<reference evidence="3 4" key="1">
    <citation type="submission" date="2016-07" db="EMBL/GenBank/DDBJ databases">
        <title>Pervasive Adenine N6-methylation of Active Genes in Fungi.</title>
        <authorList>
            <consortium name="DOE Joint Genome Institute"/>
            <person name="Mondo S.J."/>
            <person name="Dannebaum R.O."/>
            <person name="Kuo R.C."/>
            <person name="Labutti K."/>
            <person name="Haridas S."/>
            <person name="Kuo A."/>
            <person name="Salamov A."/>
            <person name="Ahrendt S.R."/>
            <person name="Lipzen A."/>
            <person name="Sullivan W."/>
            <person name="Andreopoulos W.B."/>
            <person name="Clum A."/>
            <person name="Lindquist E."/>
            <person name="Daum C."/>
            <person name="Ramamoorthy G.K."/>
            <person name="Gryganskyi A."/>
            <person name="Culley D."/>
            <person name="Magnuson J.K."/>
            <person name="James T.Y."/>
            <person name="O'Malley M.A."/>
            <person name="Stajich J.E."/>
            <person name="Spatafora J.W."/>
            <person name="Visel A."/>
            <person name="Grigoriev I.V."/>
        </authorList>
    </citation>
    <scope>NUCLEOTIDE SEQUENCE [LARGE SCALE GENOMIC DNA]</scope>
    <source>
        <strain evidence="3 4">NRRL 1336</strain>
    </source>
</reference>
<dbReference type="InterPro" id="IPR006597">
    <property type="entry name" value="Sel1-like"/>
</dbReference>
<dbReference type="STRING" id="90262.A0A1X2IHG9"/>
<name>A0A1X2IHG9_9FUNG</name>
<dbReference type="Gene3D" id="1.25.40.10">
    <property type="entry name" value="Tetratricopeptide repeat domain"/>
    <property type="match status" value="1"/>
</dbReference>
<protein>
    <recommendedName>
        <fullName evidence="5">HCP-like protein</fullName>
    </recommendedName>
</protein>
<dbReference type="GO" id="GO:0010972">
    <property type="term" value="P:negative regulation of G2/M transition of mitotic cell cycle"/>
    <property type="evidence" value="ECO:0007669"/>
    <property type="project" value="TreeGrafter"/>
</dbReference>